<protein>
    <submittedName>
        <fullName evidence="2">VWFA and cache domain-containing protein 1</fullName>
    </submittedName>
</protein>
<sequence>CRGFSTRLCTPRRHQTERQKCSRFDGNFNTNVSKTICCDRLSPTVNSRAFNPGRDLNSVLADNLKSNPGLSGISARRREFTVFPAHKFHCKGSYSTAADPILSVAETGSLPCSLTSAIRACCSSHQRDQERKMSNLSSPTLRLDGATQHARASRRPSAAPKHHQPQQAEYHDRHGDHLSVAWYHASGVARAGEESDASVVREENRHFNNSVMRSSPHASS</sequence>
<gene>
    <name evidence="2" type="ORF">AKAME5_002677300</name>
</gene>
<comment type="caution">
    <text evidence="2">The sequence shown here is derived from an EMBL/GenBank/DDBJ whole genome shotgun (WGS) entry which is preliminary data.</text>
</comment>
<dbReference type="EMBL" id="BRZM01002969">
    <property type="protein sequence ID" value="GLD75439.1"/>
    <property type="molecule type" value="Genomic_DNA"/>
</dbReference>
<proteinExistence type="predicted"/>
<evidence type="ECO:0000256" key="1">
    <source>
        <dbReference type="SAM" id="MobiDB-lite"/>
    </source>
</evidence>
<feature type="compositionally biased region" description="Polar residues" evidence="1">
    <location>
        <begin position="207"/>
        <end position="220"/>
    </location>
</feature>
<accession>A0AAD3NR11</accession>
<dbReference type="AlphaFoldDB" id="A0AAD3NR11"/>
<dbReference type="Proteomes" id="UP001279410">
    <property type="component" value="Unassembled WGS sequence"/>
</dbReference>
<feature type="non-terminal residue" evidence="2">
    <location>
        <position position="220"/>
    </location>
</feature>
<evidence type="ECO:0000313" key="3">
    <source>
        <dbReference type="Proteomes" id="UP001279410"/>
    </source>
</evidence>
<keyword evidence="3" id="KW-1185">Reference proteome</keyword>
<evidence type="ECO:0000313" key="2">
    <source>
        <dbReference type="EMBL" id="GLD75439.1"/>
    </source>
</evidence>
<feature type="region of interest" description="Disordered" evidence="1">
    <location>
        <begin position="192"/>
        <end position="220"/>
    </location>
</feature>
<name>A0AAD3NR11_LATJO</name>
<organism evidence="2 3">
    <name type="scientific">Lates japonicus</name>
    <name type="common">Japanese lates</name>
    <dbReference type="NCBI Taxonomy" id="270547"/>
    <lineage>
        <taxon>Eukaryota</taxon>
        <taxon>Metazoa</taxon>
        <taxon>Chordata</taxon>
        <taxon>Craniata</taxon>
        <taxon>Vertebrata</taxon>
        <taxon>Euteleostomi</taxon>
        <taxon>Actinopterygii</taxon>
        <taxon>Neopterygii</taxon>
        <taxon>Teleostei</taxon>
        <taxon>Neoteleostei</taxon>
        <taxon>Acanthomorphata</taxon>
        <taxon>Carangaria</taxon>
        <taxon>Carangaria incertae sedis</taxon>
        <taxon>Centropomidae</taxon>
        <taxon>Lates</taxon>
    </lineage>
</organism>
<feature type="region of interest" description="Disordered" evidence="1">
    <location>
        <begin position="127"/>
        <end position="172"/>
    </location>
</feature>
<reference evidence="2" key="1">
    <citation type="submission" date="2022-08" db="EMBL/GenBank/DDBJ databases">
        <title>Genome sequencing of akame (Lates japonicus).</title>
        <authorList>
            <person name="Hashiguchi Y."/>
            <person name="Takahashi H."/>
        </authorList>
    </citation>
    <scope>NUCLEOTIDE SEQUENCE</scope>
    <source>
        <strain evidence="2">Kochi</strain>
    </source>
</reference>